<dbReference type="AlphaFoldDB" id="A0A7J9PEI7"/>
<evidence type="ECO:0000313" key="5">
    <source>
        <dbReference type="EMBL" id="MBA2861665.1"/>
    </source>
</evidence>
<evidence type="ECO:0000256" key="4">
    <source>
        <dbReference type="RuleBase" id="RU361282"/>
    </source>
</evidence>
<dbReference type="Proteomes" id="UP000533207">
    <property type="component" value="Unassembled WGS sequence"/>
</dbReference>
<dbReference type="InterPro" id="IPR013373">
    <property type="entry name" value="Flagellin/pilin_N_arc"/>
</dbReference>
<sequence length="402" mass="40691">MKITKFMKSKKGASGIGTLIVFIAMVLVAAVAASVLINTSGFLQQKASTTGKESTDQVASGLQVDGVTGLASTTLDKMVVYITPNAGSAAIDLKETKIFVTYDDQNQVLSYDGLLAASADGDIFSSTAALSLTTADVVVTRGGDRITIVTATDVSTLTEGTAVTLAPATAQSVDDVWITGIADIDGVTGTVISSTGAGPYTLVIALDSDDATTLVAIADGTKDSIKINGIDNIDMTSATFTEDANDGTVIAITGATAEDIDTDSGLSNGDTASITLDDGSIVSAVSGTVSNIGDDTITITAAITAVTEDETYTDTTGSLSGTTVWDGVDASSFKILVLQGTVTDGVIDKGDLVGVAIDTNAIFGGIPNREAVSAKLQPEFGAPGIVSFTTPATYSTSIVELQ</sequence>
<keyword evidence="5" id="KW-0282">Flagellum</keyword>
<protein>
    <recommendedName>
        <fullName evidence="4">Flagellin</fullName>
    </recommendedName>
</protein>
<dbReference type="GO" id="GO:0005198">
    <property type="term" value="F:structural molecule activity"/>
    <property type="evidence" value="ECO:0007669"/>
    <property type="project" value="InterPro"/>
</dbReference>
<gene>
    <name evidence="5" type="ORF">HNP90_000525</name>
</gene>
<dbReference type="RefSeq" id="WP_011977321.1">
    <property type="nucleotide sequence ID" value="NZ_JACDUL010000001.1"/>
</dbReference>
<evidence type="ECO:0000256" key="2">
    <source>
        <dbReference type="ARBA" id="ARBA00010256"/>
    </source>
</evidence>
<name>A0A7J9PEI7_METMI</name>
<comment type="similarity">
    <text evidence="2 4">Belongs to the archaeal flagellin family.</text>
</comment>
<evidence type="ECO:0000256" key="3">
    <source>
        <dbReference type="ARBA" id="ARBA00022440"/>
    </source>
</evidence>
<dbReference type="EMBL" id="JACDUL010000001">
    <property type="protein sequence ID" value="MBA2861665.1"/>
    <property type="molecule type" value="Genomic_DNA"/>
</dbReference>
<dbReference type="Pfam" id="PF01917">
    <property type="entry name" value="Flagellin_arch-type"/>
    <property type="match status" value="1"/>
</dbReference>
<keyword evidence="5" id="KW-0969">Cilium</keyword>
<keyword evidence="3 4" id="KW-0974">Archaeal flagellum</keyword>
<evidence type="ECO:0000256" key="1">
    <source>
        <dbReference type="ARBA" id="ARBA00004618"/>
    </source>
</evidence>
<organism evidence="5 6">
    <name type="scientific">Methanococcus maripaludis</name>
    <name type="common">Methanococcus deltae</name>
    <dbReference type="NCBI Taxonomy" id="39152"/>
    <lineage>
        <taxon>Archaea</taxon>
        <taxon>Methanobacteriati</taxon>
        <taxon>Methanobacteriota</taxon>
        <taxon>Methanomada group</taxon>
        <taxon>Methanococci</taxon>
        <taxon>Methanococcales</taxon>
        <taxon>Methanococcaceae</taxon>
        <taxon>Methanococcus</taxon>
    </lineage>
</organism>
<dbReference type="NCBIfam" id="TIGR02537">
    <property type="entry name" value="arch_flag_Nterm"/>
    <property type="match status" value="1"/>
</dbReference>
<reference evidence="5 6" key="1">
    <citation type="submission" date="2020-07" db="EMBL/GenBank/DDBJ databases">
        <title>Genomic Encyclopedia of Type Strains, Phase IV (KMG-V): Genome sequencing to study the core and pangenomes of soil and plant-associated prokaryotes.</title>
        <authorList>
            <person name="Whitman W."/>
        </authorList>
    </citation>
    <scope>NUCLEOTIDE SEQUENCE [LARGE SCALE GENOMIC DNA]</scope>
    <source>
        <strain evidence="5 6">C8</strain>
    </source>
</reference>
<dbReference type="PANTHER" id="PTHR35903:SF1">
    <property type="entry name" value="FLAGELLIN B1"/>
    <property type="match status" value="1"/>
</dbReference>
<proteinExistence type="inferred from homology"/>
<dbReference type="GO" id="GO:0097588">
    <property type="term" value="P:archaeal or bacterial-type flagellum-dependent cell motility"/>
    <property type="evidence" value="ECO:0007669"/>
    <property type="project" value="InterPro"/>
</dbReference>
<keyword evidence="5" id="KW-0966">Cell projection</keyword>
<comment type="function">
    <text evidence="4">Flagellin is the subunit protein which polymerizes to form the filaments of archaeal flagella.</text>
</comment>
<dbReference type="InterPro" id="IPR002774">
    <property type="entry name" value="Flagellin_arc-type"/>
</dbReference>
<comment type="subcellular location">
    <subcellularLocation>
        <location evidence="1 4">Archaeal flagellum</location>
    </subcellularLocation>
</comment>
<accession>A0A7J9PEI7</accession>
<dbReference type="PANTHER" id="PTHR35903">
    <property type="entry name" value="FLAGELLIN B1"/>
    <property type="match status" value="1"/>
</dbReference>
<comment type="caution">
    <text evidence="5">The sequence shown here is derived from an EMBL/GenBank/DDBJ whole genome shotgun (WGS) entry which is preliminary data.</text>
</comment>
<dbReference type="GO" id="GO:0097589">
    <property type="term" value="C:archaeal-type flagellum"/>
    <property type="evidence" value="ECO:0007669"/>
    <property type="project" value="UniProtKB-SubCell"/>
</dbReference>
<evidence type="ECO:0000313" key="6">
    <source>
        <dbReference type="Proteomes" id="UP000533207"/>
    </source>
</evidence>